<feature type="chain" id="PRO_5016869421" description="SCP domain-containing protein" evidence="1">
    <location>
        <begin position="21"/>
        <end position="212"/>
    </location>
</feature>
<protein>
    <recommendedName>
        <fullName evidence="4">SCP domain-containing protein</fullName>
    </recommendedName>
</protein>
<gene>
    <name evidence="2" type="ORF">ANCCAN_05478</name>
</gene>
<dbReference type="SUPFAM" id="SSF55797">
    <property type="entry name" value="PR-1-like"/>
    <property type="match status" value="1"/>
</dbReference>
<dbReference type="Proteomes" id="UP000252519">
    <property type="component" value="Unassembled WGS sequence"/>
</dbReference>
<keyword evidence="3" id="KW-1185">Reference proteome</keyword>
<dbReference type="EMBL" id="JOJR01000046">
    <property type="protein sequence ID" value="RCN48482.1"/>
    <property type="molecule type" value="Genomic_DNA"/>
</dbReference>
<dbReference type="InterPro" id="IPR035940">
    <property type="entry name" value="CAP_sf"/>
</dbReference>
<evidence type="ECO:0000313" key="2">
    <source>
        <dbReference type="EMBL" id="RCN48482.1"/>
    </source>
</evidence>
<dbReference type="AlphaFoldDB" id="A0A368GVT8"/>
<keyword evidence="1" id="KW-0732">Signal</keyword>
<dbReference type="STRING" id="29170.A0A368GVT8"/>
<organism evidence="2 3">
    <name type="scientific">Ancylostoma caninum</name>
    <name type="common">Dog hookworm</name>
    <dbReference type="NCBI Taxonomy" id="29170"/>
    <lineage>
        <taxon>Eukaryota</taxon>
        <taxon>Metazoa</taxon>
        <taxon>Ecdysozoa</taxon>
        <taxon>Nematoda</taxon>
        <taxon>Chromadorea</taxon>
        <taxon>Rhabditida</taxon>
        <taxon>Rhabditina</taxon>
        <taxon>Rhabditomorpha</taxon>
        <taxon>Strongyloidea</taxon>
        <taxon>Ancylostomatidae</taxon>
        <taxon>Ancylostomatinae</taxon>
        <taxon>Ancylostoma</taxon>
    </lineage>
</organism>
<proteinExistence type="predicted"/>
<accession>A0A368GVT8</accession>
<comment type="caution">
    <text evidence="2">The sequence shown here is derived from an EMBL/GenBank/DDBJ whole genome shotgun (WGS) entry which is preliminary data.</text>
</comment>
<sequence length="212" mass="24473">MKAFLVLLATMAIYLDILYAEDVEEFLGDRKIVMDRPRACNSVVNLRLIYDKFHNTLRQKVAGGIPVNGQYFQKRLMYGLIYDCLLEREAEKEVRKPGTVKNYPVFRFSKLYGGDKGTLSKVVEEGLKELAQNDKRALFQMIYPKATRFACGRTVRRERGTEYGRIDVACIYDKKAELTAFRGEACNKDADCTYYPNSKCQYHLCYVPLLKP</sequence>
<reference evidence="2 3" key="1">
    <citation type="submission" date="2014-10" db="EMBL/GenBank/DDBJ databases">
        <title>Draft genome of the hookworm Ancylostoma caninum.</title>
        <authorList>
            <person name="Mitreva M."/>
        </authorList>
    </citation>
    <scope>NUCLEOTIDE SEQUENCE [LARGE SCALE GENOMIC DNA]</scope>
    <source>
        <strain evidence="2 3">Baltimore</strain>
    </source>
</reference>
<dbReference type="Gene3D" id="3.40.33.10">
    <property type="entry name" value="CAP"/>
    <property type="match status" value="1"/>
</dbReference>
<dbReference type="OrthoDB" id="5877612at2759"/>
<name>A0A368GVT8_ANCCA</name>
<feature type="signal peptide" evidence="1">
    <location>
        <begin position="1"/>
        <end position="20"/>
    </location>
</feature>
<evidence type="ECO:0000313" key="3">
    <source>
        <dbReference type="Proteomes" id="UP000252519"/>
    </source>
</evidence>
<evidence type="ECO:0008006" key="4">
    <source>
        <dbReference type="Google" id="ProtNLM"/>
    </source>
</evidence>
<evidence type="ECO:0000256" key="1">
    <source>
        <dbReference type="SAM" id="SignalP"/>
    </source>
</evidence>